<keyword evidence="3" id="KW-1185">Reference proteome</keyword>
<sequence>MECNSMELLCHLPSSVTDDNLMHATDNHLNPCDLVGELANKDMQVSDLIEVGSDETNLGHENGCRGSHVKSPTWKNTISVVGCKARVYAKFDREKQDWVFFKVELRHSHPCSTEKVVHYHEYRELTMHAKHGLPFASFVGVNHHGKSTLLDCALLGNDETPSYGWVFSQWLKCIGTAPQGIINDQCKSMYGVIRKEYTSNMFRDVQVKFVKKADCRVSVVAEEGDSVCVKVEEEKLVNDTPLCVAYDVHFDRATYENVKRKQTYVKSIHGVSRSDESHKSFKELSAHFFNVAQEFVNDDEKTAMMHAALEETKAKQNDYRAKKRLKSIADTHASIGTQSSMGWV</sequence>
<comment type="caution">
    <text evidence="2">The sequence shown here is derived from an EMBL/GenBank/DDBJ whole genome shotgun (WGS) entry which is preliminary data.</text>
</comment>
<dbReference type="Proteomes" id="UP000289738">
    <property type="component" value="Chromosome B08"/>
</dbReference>
<proteinExistence type="predicted"/>
<dbReference type="InterPro" id="IPR018289">
    <property type="entry name" value="MULE_transposase_dom"/>
</dbReference>
<dbReference type="AlphaFoldDB" id="A0A444Y0J7"/>
<reference evidence="2 3" key="1">
    <citation type="submission" date="2019-01" db="EMBL/GenBank/DDBJ databases">
        <title>Sequencing of cultivated peanut Arachis hypogaea provides insights into genome evolution and oil improvement.</title>
        <authorList>
            <person name="Chen X."/>
        </authorList>
    </citation>
    <scope>NUCLEOTIDE SEQUENCE [LARGE SCALE GENOMIC DNA]</scope>
    <source>
        <strain evidence="3">cv. Fuhuasheng</strain>
        <tissue evidence="2">Leaves</tissue>
    </source>
</reference>
<dbReference type="Pfam" id="PF10551">
    <property type="entry name" value="MULE"/>
    <property type="match status" value="1"/>
</dbReference>
<evidence type="ECO:0000313" key="3">
    <source>
        <dbReference type="Proteomes" id="UP000289738"/>
    </source>
</evidence>
<name>A0A444Y0J7_ARAHY</name>
<organism evidence="2 3">
    <name type="scientific">Arachis hypogaea</name>
    <name type="common">Peanut</name>
    <dbReference type="NCBI Taxonomy" id="3818"/>
    <lineage>
        <taxon>Eukaryota</taxon>
        <taxon>Viridiplantae</taxon>
        <taxon>Streptophyta</taxon>
        <taxon>Embryophyta</taxon>
        <taxon>Tracheophyta</taxon>
        <taxon>Spermatophyta</taxon>
        <taxon>Magnoliopsida</taxon>
        <taxon>eudicotyledons</taxon>
        <taxon>Gunneridae</taxon>
        <taxon>Pentapetalae</taxon>
        <taxon>rosids</taxon>
        <taxon>fabids</taxon>
        <taxon>Fabales</taxon>
        <taxon>Fabaceae</taxon>
        <taxon>Papilionoideae</taxon>
        <taxon>50 kb inversion clade</taxon>
        <taxon>dalbergioids sensu lato</taxon>
        <taxon>Dalbergieae</taxon>
        <taxon>Pterocarpus clade</taxon>
        <taxon>Arachis</taxon>
    </lineage>
</organism>
<dbReference type="EMBL" id="SDMP01000018">
    <property type="protein sequence ID" value="RYQ95454.1"/>
    <property type="molecule type" value="Genomic_DNA"/>
</dbReference>
<dbReference type="PANTHER" id="PTHR47718">
    <property type="entry name" value="OS01G0519700 PROTEIN"/>
    <property type="match status" value="1"/>
</dbReference>
<evidence type="ECO:0000313" key="2">
    <source>
        <dbReference type="EMBL" id="RYQ95454.1"/>
    </source>
</evidence>
<accession>A0A444Y0J7</accession>
<evidence type="ECO:0000259" key="1">
    <source>
        <dbReference type="Pfam" id="PF10551"/>
    </source>
</evidence>
<gene>
    <name evidence="2" type="ORF">Ahy_B08g090751</name>
</gene>
<feature type="domain" description="MULE transposase" evidence="1">
    <location>
        <begin position="130"/>
        <end position="197"/>
    </location>
</feature>
<dbReference type="PANTHER" id="PTHR47718:SF13">
    <property type="entry name" value="OS09G0290500 PROTEIN"/>
    <property type="match status" value="1"/>
</dbReference>
<protein>
    <recommendedName>
        <fullName evidence="1">MULE transposase domain-containing protein</fullName>
    </recommendedName>
</protein>